<organism evidence="2 3">
    <name type="scientific">Portunus trituberculatus</name>
    <name type="common">Swimming crab</name>
    <name type="synonym">Neptunus trituberculatus</name>
    <dbReference type="NCBI Taxonomy" id="210409"/>
    <lineage>
        <taxon>Eukaryota</taxon>
        <taxon>Metazoa</taxon>
        <taxon>Ecdysozoa</taxon>
        <taxon>Arthropoda</taxon>
        <taxon>Crustacea</taxon>
        <taxon>Multicrustacea</taxon>
        <taxon>Malacostraca</taxon>
        <taxon>Eumalacostraca</taxon>
        <taxon>Eucarida</taxon>
        <taxon>Decapoda</taxon>
        <taxon>Pleocyemata</taxon>
        <taxon>Brachyura</taxon>
        <taxon>Eubrachyura</taxon>
        <taxon>Portunoidea</taxon>
        <taxon>Portunidae</taxon>
        <taxon>Portuninae</taxon>
        <taxon>Portunus</taxon>
    </lineage>
</organism>
<protein>
    <submittedName>
        <fullName evidence="2">Uncharacterized protein</fullName>
    </submittedName>
</protein>
<evidence type="ECO:0000313" key="2">
    <source>
        <dbReference type="EMBL" id="MPC82804.1"/>
    </source>
</evidence>
<evidence type="ECO:0000256" key="1">
    <source>
        <dbReference type="SAM" id="MobiDB-lite"/>
    </source>
</evidence>
<evidence type="ECO:0000313" key="3">
    <source>
        <dbReference type="Proteomes" id="UP000324222"/>
    </source>
</evidence>
<name>A0A5B7IRG3_PORTR</name>
<sequence>MSVKLEKLENEGRERKKGSCKIELVVVKEDDAMVCNGDDEQEEEEEEERSERHKGGLNGRTGRCSSDGRLVRLTSGLLNGWRTDCMDEVGLG</sequence>
<dbReference type="AlphaFoldDB" id="A0A5B7IRG3"/>
<gene>
    <name evidence="2" type="ORF">E2C01_077488</name>
</gene>
<keyword evidence="3" id="KW-1185">Reference proteome</keyword>
<accession>A0A5B7IRG3</accession>
<feature type="region of interest" description="Disordered" evidence="1">
    <location>
        <begin position="33"/>
        <end position="61"/>
    </location>
</feature>
<dbReference type="Proteomes" id="UP000324222">
    <property type="component" value="Unassembled WGS sequence"/>
</dbReference>
<feature type="compositionally biased region" description="Acidic residues" evidence="1">
    <location>
        <begin position="37"/>
        <end position="48"/>
    </location>
</feature>
<dbReference type="EMBL" id="VSRR010060788">
    <property type="protein sequence ID" value="MPC82804.1"/>
    <property type="molecule type" value="Genomic_DNA"/>
</dbReference>
<reference evidence="2 3" key="1">
    <citation type="submission" date="2019-05" db="EMBL/GenBank/DDBJ databases">
        <title>Another draft genome of Portunus trituberculatus and its Hox gene families provides insights of decapod evolution.</title>
        <authorList>
            <person name="Jeong J.-H."/>
            <person name="Song I."/>
            <person name="Kim S."/>
            <person name="Choi T."/>
            <person name="Kim D."/>
            <person name="Ryu S."/>
            <person name="Kim W."/>
        </authorList>
    </citation>
    <scope>NUCLEOTIDE SEQUENCE [LARGE SCALE GENOMIC DNA]</scope>
    <source>
        <tissue evidence="2">Muscle</tissue>
    </source>
</reference>
<proteinExistence type="predicted"/>
<comment type="caution">
    <text evidence="2">The sequence shown here is derived from an EMBL/GenBank/DDBJ whole genome shotgun (WGS) entry which is preliminary data.</text>
</comment>